<proteinExistence type="predicted"/>
<evidence type="ECO:0000313" key="1">
    <source>
        <dbReference type="EnsemblMetazoa" id="AATE020894-PA.1"/>
    </source>
</evidence>
<dbReference type="AlphaFoldDB" id="A0A182JML3"/>
<dbReference type="EnsemblMetazoa" id="AATE020894-RA">
    <property type="protein sequence ID" value="AATE020894-PA.1"/>
    <property type="gene ID" value="AATE020894"/>
</dbReference>
<sequence>MKLYLRCLELCRCRCPLRCRRRFVQFEHGFQLPLLCLMNRPMRVDVVSEPRLPLPDITTYPEPVRPCRCRHLPQDRCHRCQFRWRSPSRYSNCSNSGTGKFGVKGMHLHLS</sequence>
<protein>
    <submittedName>
        <fullName evidence="1">Uncharacterized protein</fullName>
    </submittedName>
</protein>
<organism evidence="1">
    <name type="scientific">Anopheles atroparvus</name>
    <name type="common">European mosquito</name>
    <dbReference type="NCBI Taxonomy" id="41427"/>
    <lineage>
        <taxon>Eukaryota</taxon>
        <taxon>Metazoa</taxon>
        <taxon>Ecdysozoa</taxon>
        <taxon>Arthropoda</taxon>
        <taxon>Hexapoda</taxon>
        <taxon>Insecta</taxon>
        <taxon>Pterygota</taxon>
        <taxon>Neoptera</taxon>
        <taxon>Endopterygota</taxon>
        <taxon>Diptera</taxon>
        <taxon>Nematocera</taxon>
        <taxon>Culicoidea</taxon>
        <taxon>Culicidae</taxon>
        <taxon>Anophelinae</taxon>
        <taxon>Anopheles</taxon>
    </lineage>
</organism>
<name>A0A182JML3_ANOAO</name>
<accession>A0A182JML3</accession>
<reference evidence="1" key="1">
    <citation type="submission" date="2022-08" db="UniProtKB">
        <authorList>
            <consortium name="EnsemblMetazoa"/>
        </authorList>
    </citation>
    <scope>IDENTIFICATION</scope>
    <source>
        <strain evidence="1">EBRO</strain>
    </source>
</reference>
<dbReference type="VEuPathDB" id="VectorBase:AATE020894"/>